<dbReference type="SUPFAM" id="SSF47413">
    <property type="entry name" value="lambda repressor-like DNA-binding domains"/>
    <property type="match status" value="1"/>
</dbReference>
<dbReference type="Gene3D" id="1.10.260.40">
    <property type="entry name" value="lambda repressor-like DNA-binding domains"/>
    <property type="match status" value="1"/>
</dbReference>
<dbReference type="Gene3D" id="3.40.50.2300">
    <property type="match status" value="2"/>
</dbReference>
<reference evidence="6" key="1">
    <citation type="submission" date="2024-06" db="EMBL/GenBank/DDBJ databases">
        <title>Draft genome sequence of Microbacterium sp. strain A8/3-1, isolated from Oxytropis tragacanthoides Fisch. ex DC. Root nodules in the Altai region of Russia.</title>
        <authorList>
            <person name="Sazanova A."/>
            <person name="Guro P."/>
            <person name="Kuznetsova I."/>
            <person name="Belimov A."/>
            <person name="Safronova V."/>
        </authorList>
    </citation>
    <scope>NUCLEOTIDE SEQUENCE</scope>
    <source>
        <strain evidence="6">A8/3-1</strain>
    </source>
</reference>
<dbReference type="EMBL" id="CP158357">
    <property type="protein sequence ID" value="XBX77882.1"/>
    <property type="molecule type" value="Genomic_DNA"/>
</dbReference>
<dbReference type="GO" id="GO:0003700">
    <property type="term" value="F:DNA-binding transcription factor activity"/>
    <property type="evidence" value="ECO:0007669"/>
    <property type="project" value="TreeGrafter"/>
</dbReference>
<dbReference type="SMART" id="SM00354">
    <property type="entry name" value="HTH_LACI"/>
    <property type="match status" value="1"/>
</dbReference>
<dbReference type="CDD" id="cd06267">
    <property type="entry name" value="PBP1_LacI_sugar_binding-like"/>
    <property type="match status" value="1"/>
</dbReference>
<gene>
    <name evidence="6" type="ORF">ABS642_18505</name>
</gene>
<evidence type="ECO:0000313" key="6">
    <source>
        <dbReference type="EMBL" id="XBX77882.1"/>
    </source>
</evidence>
<dbReference type="PROSITE" id="PS50932">
    <property type="entry name" value="HTH_LACI_2"/>
    <property type="match status" value="1"/>
</dbReference>
<feature type="domain" description="HTH lacI-type" evidence="5">
    <location>
        <begin position="23"/>
        <end position="77"/>
    </location>
</feature>
<evidence type="ECO:0000259" key="5">
    <source>
        <dbReference type="PROSITE" id="PS50932"/>
    </source>
</evidence>
<evidence type="ECO:0000256" key="1">
    <source>
        <dbReference type="ARBA" id="ARBA00023015"/>
    </source>
</evidence>
<dbReference type="InterPro" id="IPR046335">
    <property type="entry name" value="LacI/GalR-like_sensor"/>
</dbReference>
<name>A0AAU7VU47_9MICO</name>
<keyword evidence="3" id="KW-0804">Transcription</keyword>
<feature type="region of interest" description="Disordered" evidence="4">
    <location>
        <begin position="1"/>
        <end position="22"/>
    </location>
</feature>
<dbReference type="CDD" id="cd01392">
    <property type="entry name" value="HTH_LacI"/>
    <property type="match status" value="1"/>
</dbReference>
<dbReference type="SUPFAM" id="SSF53822">
    <property type="entry name" value="Periplasmic binding protein-like I"/>
    <property type="match status" value="1"/>
</dbReference>
<dbReference type="PANTHER" id="PTHR30146:SF138">
    <property type="entry name" value="TRANSCRIPTIONAL REGULATORY PROTEIN"/>
    <property type="match status" value="1"/>
</dbReference>
<dbReference type="Pfam" id="PF00356">
    <property type="entry name" value="LacI"/>
    <property type="match status" value="1"/>
</dbReference>
<dbReference type="PANTHER" id="PTHR30146">
    <property type="entry name" value="LACI-RELATED TRANSCRIPTIONAL REPRESSOR"/>
    <property type="match status" value="1"/>
</dbReference>
<keyword evidence="1" id="KW-0805">Transcription regulation</keyword>
<keyword evidence="2 6" id="KW-0238">DNA-binding</keyword>
<dbReference type="InterPro" id="IPR028082">
    <property type="entry name" value="Peripla_BP_I"/>
</dbReference>
<evidence type="ECO:0000256" key="2">
    <source>
        <dbReference type="ARBA" id="ARBA00023125"/>
    </source>
</evidence>
<dbReference type="InterPro" id="IPR000843">
    <property type="entry name" value="HTH_LacI"/>
</dbReference>
<dbReference type="Pfam" id="PF13377">
    <property type="entry name" value="Peripla_BP_3"/>
    <property type="match status" value="1"/>
</dbReference>
<evidence type="ECO:0000256" key="3">
    <source>
        <dbReference type="ARBA" id="ARBA00023163"/>
    </source>
</evidence>
<organism evidence="6">
    <name type="scientific">Microbacterium sp. A8/3-1</name>
    <dbReference type="NCBI Taxonomy" id="3160749"/>
    <lineage>
        <taxon>Bacteria</taxon>
        <taxon>Bacillati</taxon>
        <taxon>Actinomycetota</taxon>
        <taxon>Actinomycetes</taxon>
        <taxon>Micrococcales</taxon>
        <taxon>Microbacteriaceae</taxon>
        <taxon>Microbacterium</taxon>
    </lineage>
</organism>
<dbReference type="InterPro" id="IPR010982">
    <property type="entry name" value="Lambda_DNA-bd_dom_sf"/>
</dbReference>
<protein>
    <submittedName>
        <fullName evidence="6">LacI family DNA-binding transcriptional regulator</fullName>
    </submittedName>
</protein>
<sequence length="344" mass="36199">MSKDEPETTDSAGAPEARAGRRPTIYDIAQRVGLNPSTVSRALNKPGRTNAATEEKIRAAAAELGYRANPMARALPTGFSGTYAIVLPDITNPVHFELIRGAEQVARANGFTLIISETEGAAEIERETIETLQPSVDGLLVVASRLDDAELAALATVKPIVGANHSTPSLPSVAPDLPMGLVAALDHLDDLGHRSVAYLGLGGAQINRSRWDLTLDLADARGIAVVEIAVDAPTVEGGADALRRVRASGVTAVLAYNDLVAHGLLRAARSAGLSLPEAFSVIGFDDIFSAELAVPALTTLRSPLREIGTRAMETLIDPEHNRAPSKVVLPLELVIRDSTAAPTR</sequence>
<evidence type="ECO:0000256" key="4">
    <source>
        <dbReference type="SAM" id="MobiDB-lite"/>
    </source>
</evidence>
<proteinExistence type="predicted"/>
<dbReference type="RefSeq" id="WP_350351293.1">
    <property type="nucleotide sequence ID" value="NZ_CP158357.1"/>
</dbReference>
<dbReference type="GO" id="GO:0000976">
    <property type="term" value="F:transcription cis-regulatory region binding"/>
    <property type="evidence" value="ECO:0007669"/>
    <property type="project" value="TreeGrafter"/>
</dbReference>
<accession>A0AAU7VU47</accession>
<dbReference type="AlphaFoldDB" id="A0AAU7VU47"/>